<dbReference type="InterPro" id="IPR006311">
    <property type="entry name" value="TAT_signal"/>
</dbReference>
<dbReference type="RefSeq" id="WP_128220869.1">
    <property type="nucleotide sequence ID" value="NZ_CP034929.1"/>
</dbReference>
<reference evidence="3" key="1">
    <citation type="journal article" date="2019" name="Int. J. Syst. Evol. Microbiol.">
        <title>The Global Catalogue of Microorganisms (GCM) 10K type strain sequencing project: providing services to taxonomists for standard genome sequencing and annotation.</title>
        <authorList>
            <consortium name="The Broad Institute Genomics Platform"/>
            <consortium name="The Broad Institute Genome Sequencing Center for Infectious Disease"/>
            <person name="Wu L."/>
            <person name="Ma J."/>
        </authorList>
    </citation>
    <scope>NUCLEOTIDE SEQUENCE [LARGE SCALE GENOMIC DNA]</scope>
    <source>
        <strain evidence="3">DFY28</strain>
    </source>
</reference>
<evidence type="ECO:0000313" key="3">
    <source>
        <dbReference type="Proteomes" id="UP001596098"/>
    </source>
</evidence>
<sequence length="292" mass="31088">MSLPAPSRRAVIAGAAWSVPAVSIASASPAFATSPGKTHPCTTFVFDWVRAGLKKESETQVDGRPSTTWTAQALKLESDGSINTAVSRSVIIKTNFVGKNMTAVTNLNMKVGEKATFMTSSGLVLKETLRLQQVFETAAKSSSGYQTVEFNFGDGESVSNVDLLIQDVDSALPSHPERVGETGGFHDEFAIISTGSFEASLRTAVPRGYSMTAPTLVGGDTLNGPWYVNHPSYNTPYNDVTEVGSQLRVTQLSGSISSFTLKYSNRVEFATAQTGNQGAFIGPFTFTSDVCV</sequence>
<proteinExistence type="predicted"/>
<dbReference type="Proteomes" id="UP001596098">
    <property type="component" value="Unassembled WGS sequence"/>
</dbReference>
<dbReference type="PROSITE" id="PS51318">
    <property type="entry name" value="TAT"/>
    <property type="match status" value="1"/>
</dbReference>
<dbReference type="EMBL" id="JBHSQI010000012">
    <property type="protein sequence ID" value="MFC6155027.1"/>
    <property type="molecule type" value="Genomic_DNA"/>
</dbReference>
<organism evidence="2 3">
    <name type="scientific">Nocardioides yefusunii</name>
    <dbReference type="NCBI Taxonomy" id="2500546"/>
    <lineage>
        <taxon>Bacteria</taxon>
        <taxon>Bacillati</taxon>
        <taxon>Actinomycetota</taxon>
        <taxon>Actinomycetes</taxon>
        <taxon>Propionibacteriales</taxon>
        <taxon>Nocardioidaceae</taxon>
        <taxon>Nocardioides</taxon>
    </lineage>
</organism>
<name>A0ABW1R1N8_9ACTN</name>
<comment type="caution">
    <text evidence="2">The sequence shown here is derived from an EMBL/GenBank/DDBJ whole genome shotgun (WGS) entry which is preliminary data.</text>
</comment>
<evidence type="ECO:0000256" key="1">
    <source>
        <dbReference type="SAM" id="SignalP"/>
    </source>
</evidence>
<protein>
    <submittedName>
        <fullName evidence="2">Uncharacterized protein</fullName>
    </submittedName>
</protein>
<feature type="signal peptide" evidence="1">
    <location>
        <begin position="1"/>
        <end position="32"/>
    </location>
</feature>
<gene>
    <name evidence="2" type="ORF">ACFPWU_15285</name>
</gene>
<accession>A0ABW1R1N8</accession>
<keyword evidence="3" id="KW-1185">Reference proteome</keyword>
<keyword evidence="1" id="KW-0732">Signal</keyword>
<evidence type="ECO:0000313" key="2">
    <source>
        <dbReference type="EMBL" id="MFC6155027.1"/>
    </source>
</evidence>
<feature type="chain" id="PRO_5045574948" evidence="1">
    <location>
        <begin position="33"/>
        <end position="292"/>
    </location>
</feature>